<dbReference type="CDD" id="cd03768">
    <property type="entry name" value="SR_ResInv"/>
    <property type="match status" value="1"/>
</dbReference>
<feature type="domain" description="Resolvase/invertase-type recombinase catalytic" evidence="2">
    <location>
        <begin position="1"/>
        <end position="76"/>
    </location>
</feature>
<sequence>MVTRMDRLGRNTLQLLELVEHLEKKNVHLVILNLNIDTRSATGKFFLTIVAEFRELDRTMIKEKQQAGIELAKQKGKYKGRPKKYTEKNSKINQAIEWYGQGSKTVKEISQVLGIYEATIYREVKSRGIKRSI</sequence>
<dbReference type="PANTHER" id="PTHR30461:SF26">
    <property type="entry name" value="RESOLVASE HOMOLOG YNEB"/>
    <property type="match status" value="1"/>
</dbReference>
<evidence type="ECO:0000313" key="3">
    <source>
        <dbReference type="EMBL" id="MBM7691642.1"/>
    </source>
</evidence>
<dbReference type="Proteomes" id="UP000823486">
    <property type="component" value="Unassembled WGS sequence"/>
</dbReference>
<evidence type="ECO:0000256" key="1">
    <source>
        <dbReference type="ARBA" id="ARBA00009913"/>
    </source>
</evidence>
<gene>
    <name evidence="3" type="ORF">JOC77_001049</name>
</gene>
<dbReference type="PROSITE" id="PS51736">
    <property type="entry name" value="RECOMBINASES_3"/>
    <property type="match status" value="1"/>
</dbReference>
<dbReference type="Pfam" id="PF00239">
    <property type="entry name" value="Resolvase"/>
    <property type="match status" value="1"/>
</dbReference>
<name>A0ABS2QER3_9BACI</name>
<protein>
    <submittedName>
        <fullName evidence="3">DNA invertase Pin-like site-specific DNA recombinase</fullName>
    </submittedName>
</protein>
<dbReference type="SUPFAM" id="SSF53041">
    <property type="entry name" value="Resolvase-like"/>
    <property type="match status" value="1"/>
</dbReference>
<reference evidence="3 4" key="1">
    <citation type="submission" date="2021-01" db="EMBL/GenBank/DDBJ databases">
        <title>Genomic Encyclopedia of Type Strains, Phase IV (KMG-IV): sequencing the most valuable type-strain genomes for metagenomic binning, comparative biology and taxonomic classification.</title>
        <authorList>
            <person name="Goeker M."/>
        </authorList>
    </citation>
    <scope>NUCLEOTIDE SEQUENCE [LARGE SCALE GENOMIC DNA]</scope>
    <source>
        <strain evidence="3 4">DSM 105482</strain>
    </source>
</reference>
<keyword evidence="4" id="KW-1185">Reference proteome</keyword>
<proteinExistence type="inferred from homology"/>
<evidence type="ECO:0000313" key="4">
    <source>
        <dbReference type="Proteomes" id="UP000823486"/>
    </source>
</evidence>
<comment type="similarity">
    <text evidence="1">Belongs to the site-specific recombinase resolvase family.</text>
</comment>
<dbReference type="EMBL" id="JAFBFI010000003">
    <property type="protein sequence ID" value="MBM7691642.1"/>
    <property type="molecule type" value="Genomic_DNA"/>
</dbReference>
<dbReference type="InterPro" id="IPR036162">
    <property type="entry name" value="Resolvase-like_N_sf"/>
</dbReference>
<dbReference type="InterPro" id="IPR006119">
    <property type="entry name" value="Resolv_N"/>
</dbReference>
<accession>A0ABS2QER3</accession>
<dbReference type="InterPro" id="IPR050639">
    <property type="entry name" value="SSR_resolvase"/>
</dbReference>
<dbReference type="Gene3D" id="3.40.50.1390">
    <property type="entry name" value="Resolvase, N-terminal catalytic domain"/>
    <property type="match status" value="1"/>
</dbReference>
<comment type="caution">
    <text evidence="3">The sequence shown here is derived from an EMBL/GenBank/DDBJ whole genome shotgun (WGS) entry which is preliminary data.</text>
</comment>
<evidence type="ECO:0000259" key="2">
    <source>
        <dbReference type="PROSITE" id="PS51736"/>
    </source>
</evidence>
<dbReference type="Gene3D" id="1.10.10.60">
    <property type="entry name" value="Homeodomain-like"/>
    <property type="match status" value="1"/>
</dbReference>
<organism evidence="3 4">
    <name type="scientific">Peribacillus deserti</name>
    <dbReference type="NCBI Taxonomy" id="673318"/>
    <lineage>
        <taxon>Bacteria</taxon>
        <taxon>Bacillati</taxon>
        <taxon>Bacillota</taxon>
        <taxon>Bacilli</taxon>
        <taxon>Bacillales</taxon>
        <taxon>Bacillaceae</taxon>
        <taxon>Peribacillus</taxon>
    </lineage>
</organism>
<dbReference type="PANTHER" id="PTHR30461">
    <property type="entry name" value="DNA-INVERTASE FROM LAMBDOID PROPHAGE"/>
    <property type="match status" value="1"/>
</dbReference>